<evidence type="ECO:0000256" key="6">
    <source>
        <dbReference type="ARBA" id="ARBA00022960"/>
    </source>
</evidence>
<evidence type="ECO:0000256" key="3">
    <source>
        <dbReference type="ARBA" id="ARBA00022618"/>
    </source>
</evidence>
<organism evidence="14 15">
    <name type="scientific">Paraherbaspirillum soli</name>
    <dbReference type="NCBI Taxonomy" id="631222"/>
    <lineage>
        <taxon>Bacteria</taxon>
        <taxon>Pseudomonadati</taxon>
        <taxon>Pseudomonadota</taxon>
        <taxon>Betaproteobacteria</taxon>
        <taxon>Burkholderiales</taxon>
        <taxon>Oxalobacteraceae</taxon>
        <taxon>Paraherbaspirillum</taxon>
    </lineage>
</organism>
<keyword evidence="12" id="KW-0479">Metal-binding</keyword>
<feature type="transmembrane region" description="Helical" evidence="12">
    <location>
        <begin position="286"/>
        <end position="307"/>
    </location>
</feature>
<feature type="transmembrane region" description="Helical" evidence="12">
    <location>
        <begin position="262"/>
        <end position="279"/>
    </location>
</feature>
<comment type="cofactor">
    <cofactor evidence="12">
        <name>Mg(2+)</name>
        <dbReference type="ChEBI" id="CHEBI:18420"/>
    </cofactor>
</comment>
<feature type="transmembrane region" description="Helical" evidence="12">
    <location>
        <begin position="313"/>
        <end position="336"/>
    </location>
</feature>
<keyword evidence="15" id="KW-1185">Reference proteome</keyword>
<feature type="transmembrane region" description="Helical" evidence="12">
    <location>
        <begin position="223"/>
        <end position="242"/>
    </location>
</feature>
<feature type="transmembrane region" description="Helical" evidence="12">
    <location>
        <begin position="70"/>
        <end position="91"/>
    </location>
</feature>
<dbReference type="GO" id="GO:0016740">
    <property type="term" value="F:transferase activity"/>
    <property type="evidence" value="ECO:0007669"/>
    <property type="project" value="UniProtKB-KW"/>
</dbReference>
<keyword evidence="12" id="KW-1003">Cell membrane</keyword>
<evidence type="ECO:0000256" key="13">
    <source>
        <dbReference type="NCBIfam" id="TIGR00445"/>
    </source>
</evidence>
<keyword evidence="3 12" id="KW-0132">Cell division</keyword>
<feature type="transmembrane region" description="Helical" evidence="12">
    <location>
        <begin position="367"/>
        <end position="386"/>
    </location>
</feature>
<reference evidence="15" key="1">
    <citation type="journal article" date="2019" name="Int. J. Syst. Evol. Microbiol.">
        <title>The Global Catalogue of Microorganisms (GCM) 10K type strain sequencing project: providing services to taxonomists for standard genome sequencing and annotation.</title>
        <authorList>
            <consortium name="The Broad Institute Genomics Platform"/>
            <consortium name="The Broad Institute Genome Sequencing Center for Infectious Disease"/>
            <person name="Wu L."/>
            <person name="Ma J."/>
        </authorList>
    </citation>
    <scope>NUCLEOTIDE SEQUENCE [LARGE SCALE GENOMIC DNA]</scope>
    <source>
        <strain evidence="15">JCM 17066</strain>
    </source>
</reference>
<comment type="similarity">
    <text evidence="2 12">Belongs to the glycosyltransferase 4 family. MraY subfamily.</text>
</comment>
<accession>A0ABW0MHQ4</accession>
<comment type="pathway">
    <text evidence="12">Cell wall biogenesis; peptidoglycan biosynthesis.</text>
</comment>
<dbReference type="PANTHER" id="PTHR22926:SF5">
    <property type="entry name" value="PHOSPHO-N-ACETYLMURAMOYL-PENTAPEPTIDE-TRANSFERASE HOMOLOG"/>
    <property type="match status" value="1"/>
</dbReference>
<comment type="subcellular location">
    <subcellularLocation>
        <location evidence="12">Cell membrane</location>
        <topology evidence="12">Multi-pass membrane protein</topology>
    </subcellularLocation>
    <subcellularLocation>
        <location evidence="1">Membrane</location>
        <topology evidence="1">Multi-pass membrane protein</topology>
    </subcellularLocation>
</comment>
<keyword evidence="10 12" id="KW-0131">Cell cycle</keyword>
<keyword evidence="4 12" id="KW-0808">Transferase</keyword>
<dbReference type="InterPro" id="IPR018480">
    <property type="entry name" value="PNAcMuramoyl-5peptid_Trfase_CS"/>
</dbReference>
<dbReference type="HAMAP" id="MF_00038">
    <property type="entry name" value="MraY"/>
    <property type="match status" value="1"/>
</dbReference>
<evidence type="ECO:0000313" key="14">
    <source>
        <dbReference type="EMBL" id="MFC5476497.1"/>
    </source>
</evidence>
<comment type="catalytic activity">
    <reaction evidence="12">
        <text>UDP-N-acetyl-alpha-D-muramoyl-L-alanyl-gamma-D-glutamyl-meso-2,6-diaminopimeloyl-D-alanyl-D-alanine + di-trans,octa-cis-undecaprenyl phosphate = di-trans,octa-cis-undecaprenyl diphospho-N-acetyl-alpha-D-muramoyl-L-alanyl-D-glutamyl-meso-2,6-diaminopimeloyl-D-alanyl-D-alanine + UMP</text>
        <dbReference type="Rhea" id="RHEA:28386"/>
        <dbReference type="ChEBI" id="CHEBI:57865"/>
        <dbReference type="ChEBI" id="CHEBI:60392"/>
        <dbReference type="ChEBI" id="CHEBI:61386"/>
        <dbReference type="ChEBI" id="CHEBI:61387"/>
        <dbReference type="EC" id="2.7.8.13"/>
    </reaction>
</comment>
<dbReference type="NCBIfam" id="TIGR00445">
    <property type="entry name" value="mraY"/>
    <property type="match status" value="1"/>
</dbReference>
<feature type="transmembrane region" description="Helical" evidence="12">
    <location>
        <begin position="97"/>
        <end position="114"/>
    </location>
</feature>
<feature type="transmembrane region" description="Helical" evidence="12">
    <location>
        <begin position="194"/>
        <end position="216"/>
    </location>
</feature>
<keyword evidence="8 12" id="KW-1133">Transmembrane helix</keyword>
<evidence type="ECO:0000256" key="2">
    <source>
        <dbReference type="ARBA" id="ARBA00005583"/>
    </source>
</evidence>
<evidence type="ECO:0000256" key="12">
    <source>
        <dbReference type="HAMAP-Rule" id="MF_00038"/>
    </source>
</evidence>
<dbReference type="RefSeq" id="WP_379000750.1">
    <property type="nucleotide sequence ID" value="NZ_JBHSMT010000031.1"/>
</dbReference>
<dbReference type="PROSITE" id="PS01347">
    <property type="entry name" value="MRAY_1"/>
    <property type="match status" value="1"/>
</dbReference>
<keyword evidence="6 12" id="KW-0133">Cell shape</keyword>
<dbReference type="Pfam" id="PF10555">
    <property type="entry name" value="MraY_sig1"/>
    <property type="match status" value="1"/>
</dbReference>
<feature type="transmembrane region" description="Helical" evidence="12">
    <location>
        <begin position="26"/>
        <end position="49"/>
    </location>
</feature>
<evidence type="ECO:0000256" key="10">
    <source>
        <dbReference type="ARBA" id="ARBA00023306"/>
    </source>
</evidence>
<comment type="function">
    <text evidence="12">Catalyzes the initial step of the lipid cycle reactions in the biosynthesis of the cell wall peptidoglycan: transfers peptidoglycan precursor phospho-MurNAc-pentapeptide from UDP-MurNAc-pentapeptide onto the lipid carrier undecaprenyl phosphate, yielding undecaprenyl-pyrophosphoryl-MurNAc-pentapeptide, known as lipid I.</text>
</comment>
<feature type="transmembrane region" description="Helical" evidence="12">
    <location>
        <begin position="134"/>
        <end position="154"/>
    </location>
</feature>
<dbReference type="InterPro" id="IPR003524">
    <property type="entry name" value="PNAcMuramoyl-5peptid_Trfase"/>
</dbReference>
<dbReference type="PANTHER" id="PTHR22926">
    <property type="entry name" value="PHOSPHO-N-ACETYLMURAMOYL-PENTAPEPTIDE-TRANSFERASE"/>
    <property type="match status" value="1"/>
</dbReference>
<evidence type="ECO:0000256" key="1">
    <source>
        <dbReference type="ARBA" id="ARBA00004141"/>
    </source>
</evidence>
<dbReference type="PROSITE" id="PS01348">
    <property type="entry name" value="MRAY_2"/>
    <property type="match status" value="1"/>
</dbReference>
<name>A0ABW0MHQ4_9BURK</name>
<evidence type="ECO:0000256" key="9">
    <source>
        <dbReference type="ARBA" id="ARBA00023136"/>
    </source>
</evidence>
<dbReference type="Proteomes" id="UP001596045">
    <property type="component" value="Unassembled WGS sequence"/>
</dbReference>
<keyword evidence="12" id="KW-0460">Magnesium</keyword>
<evidence type="ECO:0000256" key="7">
    <source>
        <dbReference type="ARBA" id="ARBA00022984"/>
    </source>
</evidence>
<dbReference type="EMBL" id="JBHSMT010000031">
    <property type="protein sequence ID" value="MFC5476497.1"/>
    <property type="molecule type" value="Genomic_DNA"/>
</dbReference>
<evidence type="ECO:0000256" key="8">
    <source>
        <dbReference type="ARBA" id="ARBA00022989"/>
    </source>
</evidence>
<sequence>MLLWLAQYLQQDFSVLRVFNFITFRAVFATLTALAIGLIAGPGVIRMLARLKVGQAVRTDGPQTHLIKSGTPTMGGVLILIAIGISTLLWSDLSNRFVWIVLVVTLGFGAIGWVDDYRKVVYKDPNGMRSREKYFWQSVIGVVAAVYLAFSVSAPNNTQVWDLFVAWVQSGFSLDLPPKADLIVPFFKTVSYPLGVWGFMALTYFVIVGTSNAVNLTDGLDGLAIMPTVMVGSALGLFAYLTGNVTFAKYLLIPHIPGAGELLIFCGAMAGAGLAFLWYNAYPAQVFMGDVGALALGGALGTVAVIVRQEIVLFIMGGIFVVETLSVMVQVVYFKFTKKRYGVGRRVLLMAPLHHHYEQKGWKETQVVVRFWIISMMLVLFGLSTLKLR</sequence>
<comment type="caution">
    <text evidence="14">The sequence shown here is derived from an EMBL/GenBank/DDBJ whole genome shotgun (WGS) entry which is preliminary data.</text>
</comment>
<proteinExistence type="inferred from homology"/>
<evidence type="ECO:0000256" key="11">
    <source>
        <dbReference type="ARBA" id="ARBA00023316"/>
    </source>
</evidence>
<gene>
    <name evidence="12 14" type="primary">mraY</name>
    <name evidence="14" type="ORF">ACFPM8_21235</name>
</gene>
<keyword evidence="7 12" id="KW-0573">Peptidoglycan synthesis</keyword>
<dbReference type="EC" id="2.7.8.13" evidence="12 13"/>
<keyword evidence="5 12" id="KW-0812">Transmembrane</keyword>
<evidence type="ECO:0000256" key="4">
    <source>
        <dbReference type="ARBA" id="ARBA00022679"/>
    </source>
</evidence>
<keyword evidence="9 12" id="KW-0472">Membrane</keyword>
<evidence type="ECO:0000313" key="15">
    <source>
        <dbReference type="Proteomes" id="UP001596045"/>
    </source>
</evidence>
<dbReference type="CDD" id="cd06852">
    <property type="entry name" value="GT_MraY"/>
    <property type="match status" value="1"/>
</dbReference>
<dbReference type="Pfam" id="PF00953">
    <property type="entry name" value="Glycos_transf_4"/>
    <property type="match status" value="1"/>
</dbReference>
<evidence type="ECO:0000256" key="5">
    <source>
        <dbReference type="ARBA" id="ARBA00022692"/>
    </source>
</evidence>
<protein>
    <recommendedName>
        <fullName evidence="12 13">Phospho-N-acetylmuramoyl-pentapeptide-transferase</fullName>
        <ecNumber evidence="12 13">2.7.8.13</ecNumber>
    </recommendedName>
    <alternativeName>
        <fullName evidence="12">UDP-MurNAc-pentapeptide phosphotransferase</fullName>
    </alternativeName>
</protein>
<dbReference type="InterPro" id="IPR000715">
    <property type="entry name" value="Glycosyl_transferase_4"/>
</dbReference>
<keyword evidence="11 12" id="KW-0961">Cell wall biogenesis/degradation</keyword>